<accession>A0A8H3HD30</accession>
<dbReference type="EMBL" id="CAJMXA010003883">
    <property type="protein sequence ID" value="CAE6520055.1"/>
    <property type="molecule type" value="Genomic_DNA"/>
</dbReference>
<dbReference type="Proteomes" id="UP000663853">
    <property type="component" value="Unassembled WGS sequence"/>
</dbReference>
<protein>
    <submittedName>
        <fullName evidence="1">Uncharacterized protein</fullName>
    </submittedName>
</protein>
<reference evidence="1" key="1">
    <citation type="submission" date="2021-01" db="EMBL/GenBank/DDBJ databases">
        <authorList>
            <person name="Kaushik A."/>
        </authorList>
    </citation>
    <scope>NUCLEOTIDE SEQUENCE</scope>
    <source>
        <strain evidence="1">AG6-10EEA</strain>
    </source>
</reference>
<evidence type="ECO:0000313" key="2">
    <source>
        <dbReference type="Proteomes" id="UP000663853"/>
    </source>
</evidence>
<gene>
    <name evidence="1" type="ORF">RDB_LOCUS145160</name>
</gene>
<dbReference type="AlphaFoldDB" id="A0A8H3HD30"/>
<comment type="caution">
    <text evidence="1">The sequence shown here is derived from an EMBL/GenBank/DDBJ whole genome shotgun (WGS) entry which is preliminary data.</text>
</comment>
<proteinExistence type="predicted"/>
<organism evidence="1 2">
    <name type="scientific">Rhizoctonia solani</name>
    <dbReference type="NCBI Taxonomy" id="456999"/>
    <lineage>
        <taxon>Eukaryota</taxon>
        <taxon>Fungi</taxon>
        <taxon>Dikarya</taxon>
        <taxon>Basidiomycota</taxon>
        <taxon>Agaricomycotina</taxon>
        <taxon>Agaricomycetes</taxon>
        <taxon>Cantharellales</taxon>
        <taxon>Ceratobasidiaceae</taxon>
        <taxon>Rhizoctonia</taxon>
    </lineage>
</organism>
<sequence length="177" mass="20287">MTRLVPAPPSSRTLFEVWARMPDHTSASGESDVELMAIVLNSQSYHNESARVYSCMAPESRDVWSTSIDEIVHGIRSVRPSLSESAAFKYHQIVGVMPDVEWWQDRDGLCTTKRGIILAGWCETANDGAQARKRYTYWVRCERDGKHATHRWYEQHELFAWPEKVLIGMFSPKKTLA</sequence>
<evidence type="ECO:0000313" key="1">
    <source>
        <dbReference type="EMBL" id="CAE6520055.1"/>
    </source>
</evidence>
<name>A0A8H3HD30_9AGAM</name>